<dbReference type="OrthoDB" id="2117972at2759"/>
<feature type="compositionally biased region" description="Acidic residues" evidence="1">
    <location>
        <begin position="976"/>
        <end position="1006"/>
    </location>
</feature>
<organism evidence="3 4">
    <name type="scientific">Edaphochlamys debaryana</name>
    <dbReference type="NCBI Taxonomy" id="47281"/>
    <lineage>
        <taxon>Eukaryota</taxon>
        <taxon>Viridiplantae</taxon>
        <taxon>Chlorophyta</taxon>
        <taxon>core chlorophytes</taxon>
        <taxon>Chlorophyceae</taxon>
        <taxon>CS clade</taxon>
        <taxon>Chlamydomonadales</taxon>
        <taxon>Chlamydomonadales incertae sedis</taxon>
        <taxon>Edaphochlamys</taxon>
    </lineage>
</organism>
<dbReference type="AlphaFoldDB" id="A0A835YAS1"/>
<feature type="compositionally biased region" description="Low complexity" evidence="1">
    <location>
        <begin position="1012"/>
        <end position="1030"/>
    </location>
</feature>
<feature type="compositionally biased region" description="Gly residues" evidence="1">
    <location>
        <begin position="160"/>
        <end position="183"/>
    </location>
</feature>
<dbReference type="Proteomes" id="UP000612055">
    <property type="component" value="Unassembled WGS sequence"/>
</dbReference>
<dbReference type="PANTHER" id="PTHR16306:SF0">
    <property type="entry name" value="TRANSLIN-ASSOCIATED FACTOR X-INTERACTING PROTEIN 1"/>
    <property type="match status" value="1"/>
</dbReference>
<feature type="compositionally biased region" description="Gly residues" evidence="1">
    <location>
        <begin position="590"/>
        <end position="601"/>
    </location>
</feature>
<feature type="region of interest" description="Disordered" evidence="1">
    <location>
        <begin position="505"/>
        <end position="560"/>
    </location>
</feature>
<feature type="compositionally biased region" description="Gly residues" evidence="1">
    <location>
        <begin position="505"/>
        <end position="527"/>
    </location>
</feature>
<accession>A0A835YAS1</accession>
<dbReference type="Pfam" id="PF12937">
    <property type="entry name" value="F-box-like"/>
    <property type="match status" value="1"/>
</dbReference>
<dbReference type="EMBL" id="JAEHOE010000011">
    <property type="protein sequence ID" value="KAG2498052.1"/>
    <property type="molecule type" value="Genomic_DNA"/>
</dbReference>
<dbReference type="Gene3D" id="1.20.1280.50">
    <property type="match status" value="1"/>
</dbReference>
<proteinExistence type="predicted"/>
<feature type="domain" description="F-box" evidence="2">
    <location>
        <begin position="6"/>
        <end position="51"/>
    </location>
</feature>
<feature type="compositionally biased region" description="Low complexity" evidence="1">
    <location>
        <begin position="926"/>
        <end position="943"/>
    </location>
</feature>
<evidence type="ECO:0000313" key="3">
    <source>
        <dbReference type="EMBL" id="KAG2498052.1"/>
    </source>
</evidence>
<feature type="region of interest" description="Disordered" evidence="1">
    <location>
        <begin position="388"/>
        <end position="452"/>
    </location>
</feature>
<name>A0A835YAS1_9CHLO</name>
<feature type="region of interest" description="Disordered" evidence="1">
    <location>
        <begin position="160"/>
        <end position="188"/>
    </location>
</feature>
<feature type="region of interest" description="Disordered" evidence="1">
    <location>
        <begin position="94"/>
        <end position="131"/>
    </location>
</feature>
<dbReference type="SUPFAM" id="SSF82171">
    <property type="entry name" value="DPP6 N-terminal domain-like"/>
    <property type="match status" value="1"/>
</dbReference>
<gene>
    <name evidence="3" type="ORF">HYH03_003813</name>
</gene>
<keyword evidence="4" id="KW-1185">Reference proteome</keyword>
<feature type="region of interest" description="Disordered" evidence="1">
    <location>
        <begin position="915"/>
        <end position="1030"/>
    </location>
</feature>
<feature type="compositionally biased region" description="Low complexity" evidence="1">
    <location>
        <begin position="94"/>
        <end position="129"/>
    </location>
</feature>
<protein>
    <recommendedName>
        <fullName evidence="2">F-box domain-containing protein</fullName>
    </recommendedName>
</protein>
<evidence type="ECO:0000259" key="2">
    <source>
        <dbReference type="PROSITE" id="PS50181"/>
    </source>
</evidence>
<dbReference type="PROSITE" id="PS50181">
    <property type="entry name" value="FBOX"/>
    <property type="match status" value="1"/>
</dbReference>
<comment type="caution">
    <text evidence="3">The sequence shown here is derived from an EMBL/GenBank/DDBJ whole genome shotgun (WGS) entry which is preliminary data.</text>
</comment>
<feature type="region of interest" description="Disordered" evidence="1">
    <location>
        <begin position="577"/>
        <end position="602"/>
    </location>
</feature>
<feature type="compositionally biased region" description="Low complexity" evidence="1">
    <location>
        <begin position="388"/>
        <end position="409"/>
    </location>
</feature>
<dbReference type="GO" id="GO:0005737">
    <property type="term" value="C:cytoplasm"/>
    <property type="evidence" value="ECO:0007669"/>
    <property type="project" value="TreeGrafter"/>
</dbReference>
<dbReference type="SUPFAM" id="SSF81383">
    <property type="entry name" value="F-box domain"/>
    <property type="match status" value="1"/>
</dbReference>
<sequence>MEVDTEASIHRLDDGLLHAILSRLQPWDLARAECVCRRWRIDIIQSLWPDVLEDLEPSESRHEGSWLAQKSSAAAYVGWRLKWMGLLPTAEPAPSLGPTTSSAAPASPTPSSSTSPASSPSSPTTTSAPDQPVLAIGRTSAFGLVPLELVTHLPGPRGAGGGGAAGGAGGAAGTGAAGSGAGSGAAAAGAGARGTEAVHGGRRFVHDGAPGLPEGSVRLHEGPVWDSDASAPPSQPCWAPGGTRLAATARVYLGEGEPEAAARLARPAAFVIVNDRHGRRLLQVRLRDGFAPFFYTWSCCGNYLAFLSSWFGRRVMLRVLDLASALGPARGPPRLAYVGTAVPLYLTWCPHAPRAYIHTGRHALALWDAAAPSTRWLDCNPAPVPAPSTSASASVAAPAQGPSPGPSTSVDAGPGPGGPSWAWLSPEPPPPVAPLSPAAAPPPPAAPSLGPEPQWRTFLAASSLPLACAPEWFLDPAGRSRLLLPLAIQTLRALTAAAAELDAGGAAGGGDEASGSGGGGGAGGASGGPRVSDGSDGAGGLASPPLGRRRTVTNGGGGGAAAVQPVRLALGAAAWSALKGRESDPERPVGSGGSGGGGEGEGSAEVVLLALDPGTAEGPVGAASLLATLPPGSPHEELFTSVSPDGRLLAWARGSELRIVDLSGPLAGPAGPTCTSPFGSPKGRASSSYMHGLYGSRTAPAEWVLWPPPAAVAAALGGPPSSPSAGVVGLQWAPRGHTLLAMISDSLVGGWGPHSPSVLRHIAIEMGPGRPGPGPGPGLLRPLRLVAGDVHTPDRGFEAHYLPFLDQYLAGRCPSLELWSPDGLSFCRSQWHVVYQGPGRVALHADHAATLCHLRPVAPAPDAGDTGAAAPASASAVASNPAAGEAAGASSATAAGGSASAGQAACAAGVLAPAGPADHPSGEQAGGSAPASAGAGGAAAAVAETHASQGADGSSRGEPARHCSARLLAGRSGSESETESQSDEEEEDSDEEEEDSDEEEGMQDADGEARGGSRAAARARPRATNGARTGTGACVSVHLDVPELGGGVEVAPVPHTETLGPAYLVAYASRPWVWGWGRGRSQGGWADGWSDWSGVQGV</sequence>
<evidence type="ECO:0000256" key="1">
    <source>
        <dbReference type="SAM" id="MobiDB-lite"/>
    </source>
</evidence>
<reference evidence="3" key="1">
    <citation type="journal article" date="2020" name="bioRxiv">
        <title>Comparative genomics of Chlamydomonas.</title>
        <authorList>
            <person name="Craig R.J."/>
            <person name="Hasan A.R."/>
            <person name="Ness R.W."/>
            <person name="Keightley P.D."/>
        </authorList>
    </citation>
    <scope>NUCLEOTIDE SEQUENCE</scope>
    <source>
        <strain evidence="3">CCAP 11/70</strain>
    </source>
</reference>
<evidence type="ECO:0000313" key="4">
    <source>
        <dbReference type="Proteomes" id="UP000612055"/>
    </source>
</evidence>
<dbReference type="InterPro" id="IPR001810">
    <property type="entry name" value="F-box_dom"/>
</dbReference>
<dbReference type="InterPro" id="IPR036047">
    <property type="entry name" value="F-box-like_dom_sf"/>
</dbReference>
<dbReference type="PANTHER" id="PTHR16306">
    <property type="entry name" value="TRANSLIN-ASSOCIATED FACTOR X-INTERACTING PROTEIN 1"/>
    <property type="match status" value="1"/>
</dbReference>
<feature type="compositionally biased region" description="Pro residues" evidence="1">
    <location>
        <begin position="426"/>
        <end position="446"/>
    </location>
</feature>